<dbReference type="Pfam" id="PF17931">
    <property type="entry name" value="TetR_C_23"/>
    <property type="match status" value="1"/>
</dbReference>
<evidence type="ECO:0000256" key="2">
    <source>
        <dbReference type="PROSITE-ProRule" id="PRU00335"/>
    </source>
</evidence>
<dbReference type="GO" id="GO:0000976">
    <property type="term" value="F:transcription cis-regulatory region binding"/>
    <property type="evidence" value="ECO:0007669"/>
    <property type="project" value="TreeGrafter"/>
</dbReference>
<dbReference type="InterPro" id="IPR041673">
    <property type="entry name" value="TetR_C_23"/>
</dbReference>
<evidence type="ECO:0000259" key="3">
    <source>
        <dbReference type="PROSITE" id="PS50977"/>
    </source>
</evidence>
<name>A0A1R4ERV0_9MICC</name>
<dbReference type="InterPro" id="IPR036271">
    <property type="entry name" value="Tet_transcr_reg_TetR-rel_C_sf"/>
</dbReference>
<evidence type="ECO:0000256" key="1">
    <source>
        <dbReference type="ARBA" id="ARBA00023125"/>
    </source>
</evidence>
<dbReference type="PROSITE" id="PS01081">
    <property type="entry name" value="HTH_TETR_1"/>
    <property type="match status" value="1"/>
</dbReference>
<dbReference type="EMBL" id="FUHW01000002">
    <property type="protein sequence ID" value="SJM46331.1"/>
    <property type="molecule type" value="Genomic_DNA"/>
</dbReference>
<keyword evidence="5" id="KW-1185">Reference proteome</keyword>
<sequence>MEPKTTKSALTRARIQDAALTLFSREGFHRTTMRAIAAEAGVSPGNAYYHFASKEDLVQELARGLIDEQLRAARPLLLSGNNLQDNIRIVLDAAVDVVTPFHDFGSVLIRAAMNPDTAATADVTRAKEFSLWRQAVAASLPRPPLAIRGDLPELLWLVQRGLIIFWAYDSSPDTARSRRLAANAAALMARLAVLSRLPVVRHIVDDVIGVVRNVQRDETT</sequence>
<dbReference type="GO" id="GO:0003700">
    <property type="term" value="F:DNA-binding transcription factor activity"/>
    <property type="evidence" value="ECO:0007669"/>
    <property type="project" value="TreeGrafter"/>
</dbReference>
<keyword evidence="1 2" id="KW-0238">DNA-binding</keyword>
<proteinExistence type="predicted"/>
<dbReference type="SUPFAM" id="SSF46689">
    <property type="entry name" value="Homeodomain-like"/>
    <property type="match status" value="1"/>
</dbReference>
<feature type="domain" description="HTH tetR-type" evidence="3">
    <location>
        <begin position="9"/>
        <end position="69"/>
    </location>
</feature>
<feature type="DNA-binding region" description="H-T-H motif" evidence="2">
    <location>
        <begin position="32"/>
        <end position="51"/>
    </location>
</feature>
<dbReference type="SUPFAM" id="SSF48498">
    <property type="entry name" value="Tetracyclin repressor-like, C-terminal domain"/>
    <property type="match status" value="1"/>
</dbReference>
<dbReference type="InterPro" id="IPR009057">
    <property type="entry name" value="Homeodomain-like_sf"/>
</dbReference>
<dbReference type="InterPro" id="IPR050109">
    <property type="entry name" value="HTH-type_TetR-like_transc_reg"/>
</dbReference>
<dbReference type="InterPro" id="IPR001647">
    <property type="entry name" value="HTH_TetR"/>
</dbReference>
<dbReference type="PANTHER" id="PTHR30055:SF146">
    <property type="entry name" value="HTH-TYPE TRANSCRIPTIONAL DUAL REGULATOR CECR"/>
    <property type="match status" value="1"/>
</dbReference>
<dbReference type="PRINTS" id="PR00455">
    <property type="entry name" value="HTHTETR"/>
</dbReference>
<dbReference type="AlphaFoldDB" id="A0A1R4ERV0"/>
<evidence type="ECO:0000313" key="5">
    <source>
        <dbReference type="Proteomes" id="UP000195913"/>
    </source>
</evidence>
<organism evidence="4 5">
    <name type="scientific">Arthrobacter rhombi</name>
    <dbReference type="NCBI Taxonomy" id="71253"/>
    <lineage>
        <taxon>Bacteria</taxon>
        <taxon>Bacillati</taxon>
        <taxon>Actinomycetota</taxon>
        <taxon>Actinomycetes</taxon>
        <taxon>Micrococcales</taxon>
        <taxon>Micrococcaceae</taxon>
        <taxon>Arthrobacter</taxon>
    </lineage>
</organism>
<dbReference type="PROSITE" id="PS50977">
    <property type="entry name" value="HTH_TETR_2"/>
    <property type="match status" value="1"/>
</dbReference>
<dbReference type="Pfam" id="PF00440">
    <property type="entry name" value="TetR_N"/>
    <property type="match status" value="1"/>
</dbReference>
<evidence type="ECO:0000313" key="4">
    <source>
        <dbReference type="EMBL" id="SJM46331.1"/>
    </source>
</evidence>
<gene>
    <name evidence="4" type="ORF">FM101_00425</name>
</gene>
<dbReference type="PANTHER" id="PTHR30055">
    <property type="entry name" value="HTH-TYPE TRANSCRIPTIONAL REGULATOR RUTR"/>
    <property type="match status" value="1"/>
</dbReference>
<protein>
    <submittedName>
        <fullName evidence="4">Transcriptional regulator, TetR family</fullName>
    </submittedName>
</protein>
<dbReference type="InterPro" id="IPR023772">
    <property type="entry name" value="DNA-bd_HTH_TetR-type_CS"/>
</dbReference>
<accession>A0A1R4ERV0</accession>
<dbReference type="Gene3D" id="1.10.357.10">
    <property type="entry name" value="Tetracycline Repressor, domain 2"/>
    <property type="match status" value="1"/>
</dbReference>
<reference evidence="4 5" key="1">
    <citation type="submission" date="2017-02" db="EMBL/GenBank/DDBJ databases">
        <authorList>
            <person name="Peterson S.W."/>
        </authorList>
    </citation>
    <scope>NUCLEOTIDE SEQUENCE [LARGE SCALE GENOMIC DNA]</scope>
    <source>
        <strain evidence="4 5">B Ar 00.02</strain>
    </source>
</reference>
<dbReference type="Proteomes" id="UP000195913">
    <property type="component" value="Unassembled WGS sequence"/>
</dbReference>